<proteinExistence type="inferred from homology"/>
<dbReference type="Gene3D" id="3.40.630.190">
    <property type="entry name" value="LCP protein"/>
    <property type="match status" value="1"/>
</dbReference>
<dbReference type="InterPro" id="IPR004474">
    <property type="entry name" value="LytR_CpsA_psr"/>
</dbReference>
<gene>
    <name evidence="5" type="primary">ywtF</name>
    <name evidence="5" type="ORF">ERS852448_02451</name>
</gene>
<evidence type="ECO:0000256" key="3">
    <source>
        <dbReference type="SAM" id="Phobius"/>
    </source>
</evidence>
<keyword evidence="3" id="KW-0472">Membrane</keyword>
<evidence type="ECO:0000259" key="4">
    <source>
        <dbReference type="Pfam" id="PF03816"/>
    </source>
</evidence>
<feature type="compositionally biased region" description="Low complexity" evidence="2">
    <location>
        <begin position="374"/>
        <end position="390"/>
    </location>
</feature>
<evidence type="ECO:0000256" key="1">
    <source>
        <dbReference type="ARBA" id="ARBA00006068"/>
    </source>
</evidence>
<accession>A0A173V2S1</accession>
<dbReference type="STRING" id="39490.ERS852448_02451"/>
<dbReference type="OrthoDB" id="27330at2"/>
<name>A0A173V2S1_EUBRA</name>
<evidence type="ECO:0000313" key="5">
    <source>
        <dbReference type="EMBL" id="CUN21324.1"/>
    </source>
</evidence>
<keyword evidence="3" id="KW-0812">Transmembrane</keyword>
<feature type="transmembrane region" description="Helical" evidence="3">
    <location>
        <begin position="17"/>
        <end position="37"/>
    </location>
</feature>
<evidence type="ECO:0000256" key="2">
    <source>
        <dbReference type="SAM" id="MobiDB-lite"/>
    </source>
</evidence>
<dbReference type="Pfam" id="PF03816">
    <property type="entry name" value="LytR_cpsA_psr"/>
    <property type="match status" value="1"/>
</dbReference>
<dbReference type="RefSeq" id="WP_070103985.1">
    <property type="nucleotide sequence ID" value="NZ_CP173382.1"/>
</dbReference>
<protein>
    <submittedName>
        <fullName evidence="5">Putative transcriptional regulator ywtF</fullName>
    </submittedName>
</protein>
<evidence type="ECO:0000313" key="6">
    <source>
        <dbReference type="Proteomes" id="UP000095492"/>
    </source>
</evidence>
<feature type="region of interest" description="Disordered" evidence="2">
    <location>
        <begin position="360"/>
        <end position="390"/>
    </location>
</feature>
<comment type="similarity">
    <text evidence="1">Belongs to the LytR/CpsA/Psr (LCP) family.</text>
</comment>
<feature type="domain" description="Cell envelope-related transcriptional attenuator" evidence="4">
    <location>
        <begin position="89"/>
        <end position="251"/>
    </location>
</feature>
<dbReference type="InterPro" id="IPR050922">
    <property type="entry name" value="LytR/CpsA/Psr_CW_biosynth"/>
</dbReference>
<dbReference type="AlphaFoldDB" id="A0A173V2S1"/>
<sequence length="390" mass="43695">MARNKKNSKRQRRKRKLILFIIEIIILILVAGALFVYSKLDLIKSKKLDNTKVGKNEVSEETQKTFEGYTTIACFGLDNREQGVYESGNSDVIMLMNINNDTHEVNLMSVYRDTYLNVAGEGQEEKFQKANAAYAYGGPEQAVTMLNRNLDIDIDNYVAFDFKAVAQAIDILGGVDIDVESEEERKYLNDYVSYTSEYVGGSDEEVEHTGLQTLNGVQAVSYARIRYTAGDDYKRAERQRRVLTEMIKKAKSASLPELNSLINTVFPQISTDLDKKDIISMATVMIKYDMANSGGFPYSKDTFTPSKSIGSVVAPCDLESNVIELHKRLYGTDNYTPSETVKKYSEHIVDVSGYTAERKADNRFSGQDEFFGNGTQTTDDGSGSTEDTTE</sequence>
<dbReference type="GeneID" id="97392559"/>
<organism evidence="5 6">
    <name type="scientific">Eubacterium ramulus</name>
    <dbReference type="NCBI Taxonomy" id="39490"/>
    <lineage>
        <taxon>Bacteria</taxon>
        <taxon>Bacillati</taxon>
        <taxon>Bacillota</taxon>
        <taxon>Clostridia</taxon>
        <taxon>Eubacteriales</taxon>
        <taxon>Eubacteriaceae</taxon>
        <taxon>Eubacterium</taxon>
    </lineage>
</organism>
<dbReference type="PANTHER" id="PTHR33392">
    <property type="entry name" value="POLYISOPRENYL-TEICHOIC ACID--PEPTIDOGLYCAN TEICHOIC ACID TRANSFERASE TAGU"/>
    <property type="match status" value="1"/>
</dbReference>
<dbReference type="Proteomes" id="UP000095492">
    <property type="component" value="Unassembled WGS sequence"/>
</dbReference>
<keyword evidence="3" id="KW-1133">Transmembrane helix</keyword>
<dbReference type="EMBL" id="CYYA01000020">
    <property type="protein sequence ID" value="CUN21324.1"/>
    <property type="molecule type" value="Genomic_DNA"/>
</dbReference>
<dbReference type="NCBIfam" id="TIGR00350">
    <property type="entry name" value="lytR_cpsA_psr"/>
    <property type="match status" value="1"/>
</dbReference>
<dbReference type="PANTHER" id="PTHR33392:SF6">
    <property type="entry name" value="POLYISOPRENYL-TEICHOIC ACID--PEPTIDOGLYCAN TEICHOIC ACID TRANSFERASE TAGU"/>
    <property type="match status" value="1"/>
</dbReference>
<reference evidence="5 6" key="1">
    <citation type="submission" date="2015-09" db="EMBL/GenBank/DDBJ databases">
        <authorList>
            <consortium name="Pathogen Informatics"/>
        </authorList>
    </citation>
    <scope>NUCLEOTIDE SEQUENCE [LARGE SCALE GENOMIC DNA]</scope>
    <source>
        <strain evidence="5 6">2789STDY5608891</strain>
    </source>
</reference>